<dbReference type="Proteomes" id="UP000005324">
    <property type="component" value="Unassembled WGS sequence"/>
</dbReference>
<accession>D5RQ63</accession>
<feature type="coiled-coil region" evidence="3">
    <location>
        <begin position="423"/>
        <end position="489"/>
    </location>
</feature>
<evidence type="ECO:0000256" key="3">
    <source>
        <dbReference type="SAM" id="Coils"/>
    </source>
</evidence>
<dbReference type="GO" id="GO:0005886">
    <property type="term" value="C:plasma membrane"/>
    <property type="evidence" value="ECO:0007669"/>
    <property type="project" value="UniProtKB-SubCell"/>
</dbReference>
<dbReference type="Gene3D" id="1.20.1600.10">
    <property type="entry name" value="Outer membrane efflux proteins (OEP)"/>
    <property type="match status" value="1"/>
</dbReference>
<keyword evidence="2" id="KW-0812">Transmembrane</keyword>
<evidence type="ECO:0000256" key="1">
    <source>
        <dbReference type="ARBA" id="ARBA00007613"/>
    </source>
</evidence>
<comment type="caution">
    <text evidence="4">The sequence shown here is derived from an EMBL/GenBank/DDBJ whole genome shotgun (WGS) entry which is preliminary data.</text>
</comment>
<sequence>MVRGQGRAAPQARARACARHLREGSLTMKRPRILLSGAALAVLAGCAVGPDFERPAAPEATGYMAAPMAANTASADGPGGAVQRLVPGAPVAAEWWRAFGAPELDDLVAAALANNAELAAARATLRQSEALSAAGRGGFWPTLGASLQSARQKAEPIPAGDAPGGLPPYSLHTGRVEVSYAPDVFGGTRREVEELVAEADRQRFELEAAALTVAGNLASAVIQEAALRAEIQATAEVIAASEDSLRLLRRRAALGAAAQSEVLLQEAEVAQRRADLPALLKAAGEQRTLIAVLTGRTTDQPPLPLPSLEALRLPDTLPVRLPSELVRQRPDILSAEAALRAANARIGVATANMLPQLTLTASYGTARAPGVDAFTPQGLIWSVAAGLTQPLFQGGRLARQRDAAVAARDAAAAQYRGVVLRSFKNVADALRALELDAETLRAQREAARVAAQSLEIARRQQRLGSITTLEVLTAQQADARARIAAIRAQAARYVDTVALFTALGGGFGEAERLR</sequence>
<dbReference type="InterPro" id="IPR003423">
    <property type="entry name" value="OMP_efflux"/>
</dbReference>
<keyword evidence="2" id="KW-1134">Transmembrane beta strand</keyword>
<keyword evidence="5" id="KW-1185">Reference proteome</keyword>
<evidence type="ECO:0000256" key="2">
    <source>
        <dbReference type="RuleBase" id="RU362097"/>
    </source>
</evidence>
<keyword evidence="2" id="KW-0472">Membrane</keyword>
<keyword evidence="2" id="KW-0564">Palmitate</keyword>
<comment type="similarity">
    <text evidence="1 2">Belongs to the outer membrane factor (OMF) (TC 1.B.17) family.</text>
</comment>
<dbReference type="SUPFAM" id="SSF56954">
    <property type="entry name" value="Outer membrane efflux proteins (OEP)"/>
    <property type="match status" value="1"/>
</dbReference>
<comment type="subcellular location">
    <subcellularLocation>
        <location evidence="2">Cell membrane</location>
        <topology evidence="2">Lipid-anchor</topology>
    </subcellularLocation>
</comment>
<proteinExistence type="inferred from homology"/>
<dbReference type="GO" id="GO:0015562">
    <property type="term" value="F:efflux transmembrane transporter activity"/>
    <property type="evidence" value="ECO:0007669"/>
    <property type="project" value="InterPro"/>
</dbReference>
<dbReference type="NCBIfam" id="TIGR01845">
    <property type="entry name" value="outer_NodT"/>
    <property type="match status" value="1"/>
</dbReference>
<dbReference type="PANTHER" id="PTHR30203:SF33">
    <property type="entry name" value="BLR4455 PROTEIN"/>
    <property type="match status" value="1"/>
</dbReference>
<protein>
    <submittedName>
        <fullName evidence="4">Efflux transporter, outer membrane factor lipoprotein, NodT family</fullName>
    </submittedName>
</protein>
<dbReference type="EMBL" id="ADVL01000657">
    <property type="protein sequence ID" value="EFH10521.1"/>
    <property type="molecule type" value="Genomic_DNA"/>
</dbReference>
<organism evidence="4 5">
    <name type="scientific">Pseudoroseomonas cervicalis ATCC 49957</name>
    <dbReference type="NCBI Taxonomy" id="525371"/>
    <lineage>
        <taxon>Bacteria</taxon>
        <taxon>Pseudomonadati</taxon>
        <taxon>Pseudomonadota</taxon>
        <taxon>Alphaproteobacteria</taxon>
        <taxon>Acetobacterales</taxon>
        <taxon>Roseomonadaceae</taxon>
        <taxon>Roseomonas</taxon>
    </lineage>
</organism>
<evidence type="ECO:0000313" key="5">
    <source>
        <dbReference type="Proteomes" id="UP000005324"/>
    </source>
</evidence>
<evidence type="ECO:0000313" key="4">
    <source>
        <dbReference type="EMBL" id="EFH10521.1"/>
    </source>
</evidence>
<dbReference type="InterPro" id="IPR010131">
    <property type="entry name" value="MdtP/NodT-like"/>
</dbReference>
<gene>
    <name evidence="4" type="ORF">HMPREF0731_3225</name>
</gene>
<dbReference type="Gene3D" id="2.20.200.10">
    <property type="entry name" value="Outer membrane efflux proteins (OEP)"/>
    <property type="match status" value="1"/>
</dbReference>
<keyword evidence="3" id="KW-0175">Coiled coil</keyword>
<name>D5RQ63_9PROT</name>
<dbReference type="Pfam" id="PF02321">
    <property type="entry name" value="OEP"/>
    <property type="match status" value="2"/>
</dbReference>
<keyword evidence="2 4" id="KW-0449">Lipoprotein</keyword>
<dbReference type="HOGENOM" id="CLU_012817_13_0_5"/>
<dbReference type="PANTHER" id="PTHR30203">
    <property type="entry name" value="OUTER MEMBRANE CATION EFFLUX PROTEIN"/>
    <property type="match status" value="1"/>
</dbReference>
<reference evidence="4 5" key="1">
    <citation type="submission" date="2010-04" db="EMBL/GenBank/DDBJ databases">
        <authorList>
            <person name="Qin X."/>
            <person name="Bachman B."/>
            <person name="Battles P."/>
            <person name="Bell A."/>
            <person name="Bess C."/>
            <person name="Bickham C."/>
            <person name="Chaboub L."/>
            <person name="Chen D."/>
            <person name="Coyle M."/>
            <person name="Deiros D.R."/>
            <person name="Dinh H."/>
            <person name="Forbes L."/>
            <person name="Fowler G."/>
            <person name="Francisco L."/>
            <person name="Fu Q."/>
            <person name="Gubbala S."/>
            <person name="Hale W."/>
            <person name="Han Y."/>
            <person name="Hemphill L."/>
            <person name="Highlander S.K."/>
            <person name="Hirani K."/>
            <person name="Hogues M."/>
            <person name="Jackson L."/>
            <person name="Jakkamsetti A."/>
            <person name="Javaid M."/>
            <person name="Jiang H."/>
            <person name="Korchina V."/>
            <person name="Kovar C."/>
            <person name="Lara F."/>
            <person name="Lee S."/>
            <person name="Mata R."/>
            <person name="Mathew T."/>
            <person name="Moen C."/>
            <person name="Morales K."/>
            <person name="Munidasa M."/>
            <person name="Nazareth L."/>
            <person name="Ngo R."/>
            <person name="Nguyen L."/>
            <person name="Okwuonu G."/>
            <person name="Ongeri F."/>
            <person name="Patil S."/>
            <person name="Petrosino J."/>
            <person name="Pham C."/>
            <person name="Pham P."/>
            <person name="Pu L.-L."/>
            <person name="Puazo M."/>
            <person name="Raj R."/>
            <person name="Reid J."/>
            <person name="Rouhana J."/>
            <person name="Saada N."/>
            <person name="Shang Y."/>
            <person name="Simmons D."/>
            <person name="Thornton R."/>
            <person name="Warren J."/>
            <person name="Weissenberger G."/>
            <person name="Zhang J."/>
            <person name="Zhang L."/>
            <person name="Zhou C."/>
            <person name="Zhu D."/>
            <person name="Muzny D."/>
            <person name="Worley K."/>
            <person name="Gibbs R."/>
        </authorList>
    </citation>
    <scope>NUCLEOTIDE SEQUENCE [LARGE SCALE GENOMIC DNA]</scope>
    <source>
        <strain evidence="4 5">ATCC 49957</strain>
    </source>
</reference>
<dbReference type="AlphaFoldDB" id="D5RQ63"/>